<dbReference type="RefSeq" id="WP_236864517.1">
    <property type="nucleotide sequence ID" value="NZ_BAABAZ010000004.1"/>
</dbReference>
<dbReference type="Proteomes" id="UP001501586">
    <property type="component" value="Unassembled WGS sequence"/>
</dbReference>
<dbReference type="SUPFAM" id="SSF53218">
    <property type="entry name" value="Molybdenum cofactor biosynthesis proteins"/>
    <property type="match status" value="1"/>
</dbReference>
<dbReference type="EMBL" id="BAABAZ010000004">
    <property type="protein sequence ID" value="GAA4283067.1"/>
    <property type="molecule type" value="Genomic_DNA"/>
</dbReference>
<dbReference type="Gene3D" id="3.40.980.10">
    <property type="entry name" value="MoaB/Mog-like domain"/>
    <property type="match status" value="1"/>
</dbReference>
<feature type="region of interest" description="Disordered" evidence="1">
    <location>
        <begin position="170"/>
        <end position="209"/>
    </location>
</feature>
<evidence type="ECO:0000313" key="4">
    <source>
        <dbReference type="Proteomes" id="UP001501586"/>
    </source>
</evidence>
<proteinExistence type="predicted"/>
<evidence type="ECO:0000313" key="3">
    <source>
        <dbReference type="EMBL" id="GAA4283067.1"/>
    </source>
</evidence>
<feature type="domain" description="MoaB/Mog" evidence="2">
    <location>
        <begin position="21"/>
        <end position="151"/>
    </location>
</feature>
<gene>
    <name evidence="3" type="ORF">GCM10022261_05980</name>
</gene>
<dbReference type="Pfam" id="PF00994">
    <property type="entry name" value="MoCF_biosynth"/>
    <property type="match status" value="1"/>
</dbReference>
<keyword evidence="4" id="KW-1185">Reference proteome</keyword>
<organism evidence="3 4">
    <name type="scientific">Brevibacterium daeguense</name>
    <dbReference type="NCBI Taxonomy" id="909936"/>
    <lineage>
        <taxon>Bacteria</taxon>
        <taxon>Bacillati</taxon>
        <taxon>Actinomycetota</taxon>
        <taxon>Actinomycetes</taxon>
        <taxon>Micrococcales</taxon>
        <taxon>Brevibacteriaceae</taxon>
        <taxon>Brevibacterium</taxon>
    </lineage>
</organism>
<accession>A0ABP8EGH8</accession>
<evidence type="ECO:0000259" key="2">
    <source>
        <dbReference type="Pfam" id="PF00994"/>
    </source>
</evidence>
<dbReference type="InterPro" id="IPR001453">
    <property type="entry name" value="MoaB/Mog_dom"/>
</dbReference>
<sequence>MNGFLRSRTVEQDRYTVLVVLVSGEVEAETRSTATNLLREHGFNPVEAFLGSAAQLEELCRQAAEQFDLLITVGGLRTGAEPDIADLMRLELDAELPGLAEVIRRRQFEAGYRMGVFENAACGRLDATIALTLPDDTTAVSVSLEVTLPLVAEMLSGPRADIGEDLDTGIFMQSPDPGVVPPLSADSSSPDATILPMQRPAKTPEEPTV</sequence>
<evidence type="ECO:0000256" key="1">
    <source>
        <dbReference type="SAM" id="MobiDB-lite"/>
    </source>
</evidence>
<reference evidence="4" key="1">
    <citation type="journal article" date="2019" name="Int. J. Syst. Evol. Microbiol.">
        <title>The Global Catalogue of Microorganisms (GCM) 10K type strain sequencing project: providing services to taxonomists for standard genome sequencing and annotation.</title>
        <authorList>
            <consortium name="The Broad Institute Genomics Platform"/>
            <consortium name="The Broad Institute Genome Sequencing Center for Infectious Disease"/>
            <person name="Wu L."/>
            <person name="Ma J."/>
        </authorList>
    </citation>
    <scope>NUCLEOTIDE SEQUENCE [LARGE SCALE GENOMIC DNA]</scope>
    <source>
        <strain evidence="4">JCM 17458</strain>
    </source>
</reference>
<comment type="caution">
    <text evidence="3">The sequence shown here is derived from an EMBL/GenBank/DDBJ whole genome shotgun (WGS) entry which is preliminary data.</text>
</comment>
<dbReference type="InterPro" id="IPR036425">
    <property type="entry name" value="MoaB/Mog-like_dom_sf"/>
</dbReference>
<name>A0ABP8EGH8_9MICO</name>
<feature type="compositionally biased region" description="Low complexity" evidence="1">
    <location>
        <begin position="181"/>
        <end position="192"/>
    </location>
</feature>
<protein>
    <recommendedName>
        <fullName evidence="2">MoaB/Mog domain-containing protein</fullName>
    </recommendedName>
</protein>